<name>A0A832YZY1_9CREN</name>
<evidence type="ECO:0000256" key="7">
    <source>
        <dbReference type="ARBA" id="ARBA00022839"/>
    </source>
</evidence>
<evidence type="ECO:0000256" key="1">
    <source>
        <dbReference type="ARBA" id="ARBA00022705"/>
    </source>
</evidence>
<dbReference type="InterPro" id="IPR019973">
    <property type="entry name" value="Flap_endonuc_arc"/>
</dbReference>
<dbReference type="CDD" id="cd09903">
    <property type="entry name" value="H3TH_FEN1-Arc"/>
    <property type="match status" value="1"/>
</dbReference>
<feature type="binding site" evidence="11">
    <location>
        <position position="179"/>
    </location>
    <ligand>
        <name>Mg(2+)</name>
        <dbReference type="ChEBI" id="CHEBI:18420"/>
        <label>2</label>
    </ligand>
</feature>
<dbReference type="SUPFAM" id="SSF88723">
    <property type="entry name" value="PIN domain-like"/>
    <property type="match status" value="1"/>
</dbReference>
<dbReference type="HAMAP" id="MF_00614">
    <property type="entry name" value="Fen"/>
    <property type="match status" value="1"/>
</dbReference>
<dbReference type="InterPro" id="IPR002421">
    <property type="entry name" value="5-3_exonuclease"/>
</dbReference>
<keyword evidence="9 11" id="KW-0234">DNA repair</keyword>
<keyword evidence="7 11" id="KW-0269">Exonuclease</keyword>
<feature type="binding site" evidence="11">
    <location>
        <position position="156"/>
    </location>
    <ligand>
        <name>Mg(2+)</name>
        <dbReference type="ChEBI" id="CHEBI:18420"/>
        <label>1</label>
    </ligand>
</feature>
<feature type="domain" description="5'-3' exonuclease" evidence="12">
    <location>
        <begin position="25"/>
        <end position="330"/>
    </location>
</feature>
<comment type="caution">
    <text evidence="15">The sequence shown here is derived from an EMBL/GenBank/DDBJ whole genome shotgun (WGS) entry which is preliminary data.</text>
</comment>
<feature type="binding site" evidence="11">
    <location>
        <position position="84"/>
    </location>
    <ligand>
        <name>Mg(2+)</name>
        <dbReference type="ChEBI" id="CHEBI:18420"/>
        <label>1</label>
    </ligand>
</feature>
<comment type="similarity">
    <text evidence="11">Belongs to the XPG/RAD2 endonuclease family. FEN1 subfamily.</text>
</comment>
<dbReference type="InterPro" id="IPR023426">
    <property type="entry name" value="Flap_endonuc"/>
</dbReference>
<comment type="function">
    <text evidence="10">Structure-specific nuclease with 5'-flap endonuclease and 5'-3' exonuclease activities involved in DNA replication and repair. During DNA replication, cleaves the 5'-overhanging flap structure that is generated by displacement synthesis when DNA polymerase encounters the 5'-end of a downstream Okazaki fragment. Binds the unpaired 3'-DNA end and kinks the DNA to facilitate 5' cleavage specificity. Cleaves one nucleotide into the double-stranded DNA from the junction in flap DNA, leaving a nick for ligation. Also involved in the base excision repair (BER) pathway. Acts as a genome stabilization factor that prevents flaps from equilibrating into structures that lead to duplications and deletions. Also possesses 5'-3' exonuclease activity on nicked or gapped double-stranded DNA.</text>
</comment>
<evidence type="ECO:0000259" key="13">
    <source>
        <dbReference type="SMART" id="SM00484"/>
    </source>
</evidence>
<dbReference type="InterPro" id="IPR029060">
    <property type="entry name" value="PIN-like_dom_sf"/>
</dbReference>
<dbReference type="EMBL" id="DQTV01000074">
    <property type="protein sequence ID" value="HIP57227.1"/>
    <property type="molecule type" value="Genomic_DNA"/>
</dbReference>
<feature type="binding site" evidence="11">
    <location>
        <position position="177"/>
    </location>
    <ligand>
        <name>Mg(2+)</name>
        <dbReference type="ChEBI" id="CHEBI:18420"/>
        <label>2</label>
    </ligand>
</feature>
<dbReference type="GO" id="GO:0008409">
    <property type="term" value="F:5'-3' exonuclease activity"/>
    <property type="evidence" value="ECO:0007669"/>
    <property type="project" value="UniProtKB-UniRule"/>
</dbReference>
<dbReference type="FunFam" id="3.40.50.1010:FF:000016">
    <property type="entry name" value="Flap endonuclease 1"/>
    <property type="match status" value="1"/>
</dbReference>
<comment type="cofactor">
    <cofactor evidence="11">
        <name>Mg(2+)</name>
        <dbReference type="ChEBI" id="CHEBI:18420"/>
    </cofactor>
    <text evidence="11">Binds 2 magnesium ions per subunit. They probably participate in the reaction catalyzed by the enzyme. May bind an additional third magnesium ion after substrate binding.</text>
</comment>
<dbReference type="AlphaFoldDB" id="A0A832YZY1"/>
<dbReference type="GO" id="GO:0000287">
    <property type="term" value="F:magnesium ion binding"/>
    <property type="evidence" value="ECO:0007669"/>
    <property type="project" value="UniProtKB-UniRule"/>
</dbReference>
<evidence type="ECO:0000256" key="5">
    <source>
        <dbReference type="ARBA" id="ARBA00022763"/>
    </source>
</evidence>
<dbReference type="InterPro" id="IPR008918">
    <property type="entry name" value="HhH2"/>
</dbReference>
<comment type="subunit">
    <text evidence="11">Interacts with PCNA. PCNA stimulates the nuclease activity without altering cleavage specificity.</text>
</comment>
<dbReference type="InterPro" id="IPR006085">
    <property type="entry name" value="XPG_DNA_repair_N"/>
</dbReference>
<dbReference type="InterPro" id="IPR006086">
    <property type="entry name" value="XPG-I_dom"/>
</dbReference>
<dbReference type="Gene3D" id="1.10.150.20">
    <property type="entry name" value="5' to 3' exonuclease, C-terminal subdomain"/>
    <property type="match status" value="1"/>
</dbReference>
<dbReference type="SMART" id="SM00279">
    <property type="entry name" value="HhH2"/>
    <property type="match status" value="1"/>
</dbReference>
<keyword evidence="6 11" id="KW-0378">Hydrolase</keyword>
<dbReference type="PANTHER" id="PTHR11081:SF9">
    <property type="entry name" value="FLAP ENDONUCLEASE 1"/>
    <property type="match status" value="1"/>
</dbReference>
<evidence type="ECO:0000256" key="9">
    <source>
        <dbReference type="ARBA" id="ARBA00023204"/>
    </source>
</evidence>
<evidence type="ECO:0000256" key="4">
    <source>
        <dbReference type="ARBA" id="ARBA00022759"/>
    </source>
</evidence>
<gene>
    <name evidence="11" type="primary">fen</name>
    <name evidence="15" type="ORF">EYH02_04055</name>
</gene>
<sequence>MGVNLRELIPEDARREITDLRELMGKVVALDAYNALYQFLAAIRQPDGTPLIDRKGRVTSHLSGLFYRTINLMEHGIKPVYVFDGMPPEIKRYEVERRRMRREKAAELAEKAYAEGRVEEARKYSVQAIRLTQEMVESAKRLLDAMGVPYVQAPSEGEAQAAHIARKGDAWAVASQDYDALLFGAPRLIRNLTISGRRKLPGKDVYVEIKPEVIELDKVLKALGITRSQLIDIAILIGTDYNPDGVPGIGPKSAYQLIKAHGSLEKVLKILPQATFPEDPLKIREYFLNPNVIDEYKLEWHEPDEKRIIEILVHEHDFSLDRVENALQRLKKAYREYFRGKITSLDMWFKRK</sequence>
<evidence type="ECO:0000256" key="2">
    <source>
        <dbReference type="ARBA" id="ARBA00022722"/>
    </source>
</evidence>
<proteinExistence type="inferred from homology"/>
<comment type="caution">
    <text evidence="11">Lacks conserved residue(s) required for the propagation of feature annotation.</text>
</comment>
<dbReference type="FunFam" id="1.10.150.20:FF:000087">
    <property type="entry name" value="Flap endonuclease 1"/>
    <property type="match status" value="1"/>
</dbReference>
<feature type="domain" description="XPG N-terminal" evidence="14">
    <location>
        <begin position="1"/>
        <end position="105"/>
    </location>
</feature>
<dbReference type="GO" id="GO:0003677">
    <property type="term" value="F:DNA binding"/>
    <property type="evidence" value="ECO:0007669"/>
    <property type="project" value="UniProtKB-UniRule"/>
</dbReference>
<dbReference type="CDD" id="cd09867">
    <property type="entry name" value="PIN_FEN1"/>
    <property type="match status" value="1"/>
</dbReference>
<dbReference type="NCBIfam" id="TIGR03674">
    <property type="entry name" value="fen_arch"/>
    <property type="match status" value="1"/>
</dbReference>
<comment type="function">
    <text evidence="11">Structure-specific nuclease with 5'-flap endonuclease and 5'-3' exonuclease activities involved in DNA replication and repair. During DNA replication, cleaves the 5'-overhanging flap structure that is generated by displacement synthesis when DNA polymerase encounters the 5'-end of a downstream Okazaki fragment. Binds the unpaired 3'-DNA end and kinks the DNA to facilitate 5' cleavage specificity. Cleaves one nucleotide into the double-stranded DNA from the junction in flap DNA, leaving a nick for ligation. Also involved in the base excision repair (BER) pathway. Acts as a genome stabilization factor that prevents flaps from equilibrating into structurs that lead to duplications and deletions. Also possesses 5'-3' exonuclease activity on nicked or gapped double-stranded DNA.</text>
</comment>
<dbReference type="SMART" id="SM00475">
    <property type="entry name" value="53EXOc"/>
    <property type="match status" value="1"/>
</dbReference>
<dbReference type="PANTHER" id="PTHR11081">
    <property type="entry name" value="FLAP ENDONUCLEASE FAMILY MEMBER"/>
    <property type="match status" value="1"/>
</dbReference>
<dbReference type="EC" id="3.1.-.-" evidence="11"/>
<dbReference type="InterPro" id="IPR006084">
    <property type="entry name" value="XPG/Rad2"/>
</dbReference>
<evidence type="ECO:0000313" key="16">
    <source>
        <dbReference type="Proteomes" id="UP000605805"/>
    </source>
</evidence>
<dbReference type="SUPFAM" id="SSF47807">
    <property type="entry name" value="5' to 3' exonuclease, C-terminal subdomain"/>
    <property type="match status" value="1"/>
</dbReference>
<keyword evidence="3 11" id="KW-0479">Metal-binding</keyword>
<dbReference type="SMART" id="SM00485">
    <property type="entry name" value="XPGN"/>
    <property type="match status" value="1"/>
</dbReference>
<dbReference type="Gene3D" id="3.40.50.1010">
    <property type="entry name" value="5'-nuclease"/>
    <property type="match status" value="1"/>
</dbReference>
<dbReference type="GO" id="GO:0017108">
    <property type="term" value="F:5'-flap endonuclease activity"/>
    <property type="evidence" value="ECO:0007669"/>
    <property type="project" value="UniProtKB-UniRule"/>
</dbReference>
<feature type="binding site" evidence="11">
    <location>
        <position position="158"/>
    </location>
    <ligand>
        <name>Mg(2+)</name>
        <dbReference type="ChEBI" id="CHEBI:18420"/>
        <label>1</label>
    </ligand>
</feature>
<keyword evidence="1 11" id="KW-0235">DNA replication</keyword>
<dbReference type="InterPro" id="IPR036279">
    <property type="entry name" value="5-3_exonuclease_C_sf"/>
</dbReference>
<evidence type="ECO:0000259" key="14">
    <source>
        <dbReference type="SMART" id="SM00485"/>
    </source>
</evidence>
<dbReference type="Pfam" id="PF00752">
    <property type="entry name" value="XPG_N"/>
    <property type="match status" value="1"/>
</dbReference>
<accession>A0A832YZY1</accession>
<evidence type="ECO:0000256" key="8">
    <source>
        <dbReference type="ARBA" id="ARBA00022842"/>
    </source>
</evidence>
<evidence type="ECO:0000256" key="3">
    <source>
        <dbReference type="ARBA" id="ARBA00022723"/>
    </source>
</evidence>
<evidence type="ECO:0000256" key="6">
    <source>
        <dbReference type="ARBA" id="ARBA00022801"/>
    </source>
</evidence>
<organism evidence="15 16">
    <name type="scientific">Ignisphaera aggregans</name>
    <dbReference type="NCBI Taxonomy" id="334771"/>
    <lineage>
        <taxon>Archaea</taxon>
        <taxon>Thermoproteota</taxon>
        <taxon>Thermoprotei</taxon>
        <taxon>Desulfurococcales</taxon>
        <taxon>Desulfurococcaceae</taxon>
        <taxon>Ignisphaera</taxon>
    </lineage>
</organism>
<dbReference type="Pfam" id="PF00867">
    <property type="entry name" value="XPG_I"/>
    <property type="match status" value="1"/>
</dbReference>
<evidence type="ECO:0000256" key="10">
    <source>
        <dbReference type="ARBA" id="ARBA00024702"/>
    </source>
</evidence>
<dbReference type="Proteomes" id="UP000605805">
    <property type="component" value="Unassembled WGS sequence"/>
</dbReference>
<protein>
    <recommendedName>
        <fullName evidence="11">Flap endonuclease 1</fullName>
        <shortName evidence="11">FEN-1</shortName>
        <ecNumber evidence="11">3.1.-.-</ecNumber>
    </recommendedName>
    <alternativeName>
        <fullName evidence="11">Flap structure-specific endonuclease 1</fullName>
    </alternativeName>
</protein>
<dbReference type="SMART" id="SM00484">
    <property type="entry name" value="XPGI"/>
    <property type="match status" value="1"/>
</dbReference>
<evidence type="ECO:0000256" key="11">
    <source>
        <dbReference type="HAMAP-Rule" id="MF_00614"/>
    </source>
</evidence>
<keyword evidence="2 11" id="KW-0540">Nuclease</keyword>
<evidence type="ECO:0000313" key="15">
    <source>
        <dbReference type="EMBL" id="HIP57227.1"/>
    </source>
</evidence>
<feature type="binding site" evidence="11">
    <location>
        <position position="31"/>
    </location>
    <ligand>
        <name>Mg(2+)</name>
        <dbReference type="ChEBI" id="CHEBI:18420"/>
        <label>1</label>
    </ligand>
</feature>
<dbReference type="GO" id="GO:0006281">
    <property type="term" value="P:DNA repair"/>
    <property type="evidence" value="ECO:0007669"/>
    <property type="project" value="UniProtKB-UniRule"/>
</dbReference>
<dbReference type="GO" id="GO:0043137">
    <property type="term" value="P:DNA replication, removal of RNA primer"/>
    <property type="evidence" value="ECO:0007669"/>
    <property type="project" value="UniProtKB-UniRule"/>
</dbReference>
<feature type="domain" description="XPG-I" evidence="13">
    <location>
        <begin position="144"/>
        <end position="225"/>
    </location>
</feature>
<feature type="binding site" evidence="11">
    <location>
        <position position="240"/>
    </location>
    <ligand>
        <name>Mg(2+)</name>
        <dbReference type="ChEBI" id="CHEBI:18420"/>
        <label>2</label>
    </ligand>
</feature>
<reference evidence="15" key="1">
    <citation type="journal article" date="2020" name="ISME J.">
        <title>Gammaproteobacteria mediating utilization of methyl-, sulfur- and petroleum organic compounds in deep ocean hydrothermal plumes.</title>
        <authorList>
            <person name="Zhou Z."/>
            <person name="Liu Y."/>
            <person name="Pan J."/>
            <person name="Cron B.R."/>
            <person name="Toner B.M."/>
            <person name="Anantharaman K."/>
            <person name="Breier J.A."/>
            <person name="Dick G.J."/>
            <person name="Li M."/>
        </authorList>
    </citation>
    <scope>NUCLEOTIDE SEQUENCE</scope>
    <source>
        <strain evidence="15">SZUA-1435</strain>
    </source>
</reference>
<keyword evidence="4 11" id="KW-0255">Endonuclease</keyword>
<keyword evidence="5 11" id="KW-0227">DNA damage</keyword>
<keyword evidence="8 11" id="KW-0460">Magnesium</keyword>
<evidence type="ECO:0000259" key="12">
    <source>
        <dbReference type="SMART" id="SM00475"/>
    </source>
</evidence>
<dbReference type="PRINTS" id="PR00853">
    <property type="entry name" value="XPGRADSUPER"/>
</dbReference>